<dbReference type="OrthoDB" id="118142at2"/>
<dbReference type="EMBL" id="CP038436">
    <property type="protein sequence ID" value="QBX55454.1"/>
    <property type="molecule type" value="Genomic_DNA"/>
</dbReference>
<dbReference type="PANTHER" id="PTHR43156">
    <property type="entry name" value="STAGE II SPORULATION PROTEIN E-RELATED"/>
    <property type="match status" value="1"/>
</dbReference>
<gene>
    <name evidence="3" type="ORF">EXE58_08310</name>
</gene>
<dbReference type="InterPro" id="IPR052016">
    <property type="entry name" value="Bact_Sigma-Reg"/>
</dbReference>
<dbReference type="GO" id="GO:0016791">
    <property type="term" value="F:phosphatase activity"/>
    <property type="evidence" value="ECO:0007669"/>
    <property type="project" value="TreeGrafter"/>
</dbReference>
<dbReference type="InterPro" id="IPR036457">
    <property type="entry name" value="PPM-type-like_dom_sf"/>
</dbReference>
<dbReference type="SUPFAM" id="SSF81606">
    <property type="entry name" value="PP2C-like"/>
    <property type="match status" value="1"/>
</dbReference>
<name>A0A4P7IE20_9ACTN</name>
<proteinExistence type="predicted"/>
<evidence type="ECO:0000313" key="4">
    <source>
        <dbReference type="Proteomes" id="UP000294853"/>
    </source>
</evidence>
<dbReference type="KEGG" id="nsn:EXE58_08310"/>
<keyword evidence="4" id="KW-1185">Reference proteome</keyword>
<reference evidence="3 4" key="1">
    <citation type="submission" date="2019-03" db="EMBL/GenBank/DDBJ databases">
        <title>Three New Species of Nocardioides, Nocardioides euryhalodurans sp. nov., Nocardioides seonyuensis sp. nov. and Nocardioides eburneoflavus sp. nov. Iolated from Soil.</title>
        <authorList>
            <person name="Roh S.G."/>
            <person name="Lee C."/>
            <person name="Kim M.-K."/>
            <person name="Kim S.B."/>
        </authorList>
    </citation>
    <scope>NUCLEOTIDE SEQUENCE [LARGE SCALE GENOMIC DNA]</scope>
    <source>
        <strain evidence="3 4">MMS17-SY207-3</strain>
    </source>
</reference>
<dbReference type="PANTHER" id="PTHR43156:SF2">
    <property type="entry name" value="STAGE II SPORULATION PROTEIN E"/>
    <property type="match status" value="1"/>
</dbReference>
<sequence length="552" mass="59538">MTASGAASFEAAGPLQSHYKAVDWQATSLGPVEEWTPALLATVDLMLNTNFPMAVLWGPDFVVLYNQGYTDLIGDKHPSALGSTAAQVFPEAMDFIGPMMEGVLAGRGNHWYEDAAVPLHRRGYLEECYFTFSYSPVSGGGGEVEGVLIVATETSVRVVTSRRQTLLAHLLERLVGVRDLDELAEQTCAALRTDAADLPVVDLYLDGVRARSTGSDLSLDPVPPAGASGERLVADTHDGTTTVWLPLERREDEPSLPSDIESPPSGMMVARCSDQLPFTPGYELFLRLVADAVAHSMSRLAARAAEVALHEQEHDFSTALQRSLLSAPPQSDDIRVAVRYEPATAAAQVGGDWHDCFVLQDGALAVTIGDVAGHDRDAAAGMAQVRNMLRGIAYTLEEPPAAMMRALDKAMDGLGMNTIATAIMGRIDRESTDGRQRLVLRWTNAGHPPPVLISPEGEVELLTGTPDVLLGVLPEGDRVDHARTLEPGSSVVFYTDGLVDRRSQDLDHGFDWLTRTLSHHAGQDHEQLADTLLAEQMPDSDDDVAILVLHVS</sequence>
<dbReference type="Pfam" id="PF08448">
    <property type="entry name" value="PAS_4"/>
    <property type="match status" value="1"/>
</dbReference>
<evidence type="ECO:0000259" key="2">
    <source>
        <dbReference type="SMART" id="SM00331"/>
    </source>
</evidence>
<organism evidence="3 4">
    <name type="scientific">Nocardioides seonyuensis</name>
    <dbReference type="NCBI Taxonomy" id="2518371"/>
    <lineage>
        <taxon>Bacteria</taxon>
        <taxon>Bacillati</taxon>
        <taxon>Actinomycetota</taxon>
        <taxon>Actinomycetes</taxon>
        <taxon>Propionibacteriales</taxon>
        <taxon>Nocardioidaceae</taxon>
        <taxon>Nocardioides</taxon>
    </lineage>
</organism>
<dbReference type="SMART" id="SM00331">
    <property type="entry name" value="PP2C_SIG"/>
    <property type="match status" value="1"/>
</dbReference>
<dbReference type="Gene3D" id="3.30.450.20">
    <property type="entry name" value="PAS domain"/>
    <property type="match status" value="1"/>
</dbReference>
<dbReference type="AlphaFoldDB" id="A0A4P7IE20"/>
<feature type="domain" description="PPM-type phosphatase" evidence="2">
    <location>
        <begin position="334"/>
        <end position="551"/>
    </location>
</feature>
<dbReference type="Gene3D" id="3.60.40.10">
    <property type="entry name" value="PPM-type phosphatase domain"/>
    <property type="match status" value="1"/>
</dbReference>
<dbReference type="Proteomes" id="UP000294853">
    <property type="component" value="Chromosome"/>
</dbReference>
<evidence type="ECO:0000256" key="1">
    <source>
        <dbReference type="ARBA" id="ARBA00022801"/>
    </source>
</evidence>
<evidence type="ECO:0000313" key="3">
    <source>
        <dbReference type="EMBL" id="QBX55454.1"/>
    </source>
</evidence>
<accession>A0A4P7IE20</accession>
<dbReference type="InterPro" id="IPR013656">
    <property type="entry name" value="PAS_4"/>
</dbReference>
<dbReference type="Pfam" id="PF07228">
    <property type="entry name" value="SpoIIE"/>
    <property type="match status" value="1"/>
</dbReference>
<protein>
    <submittedName>
        <fullName evidence="3">Serine/threonine-protein phosphatase</fullName>
    </submittedName>
</protein>
<keyword evidence="1" id="KW-0378">Hydrolase</keyword>
<dbReference type="RefSeq" id="WP_135267445.1">
    <property type="nucleotide sequence ID" value="NZ_CP038436.1"/>
</dbReference>
<dbReference type="InterPro" id="IPR001932">
    <property type="entry name" value="PPM-type_phosphatase-like_dom"/>
</dbReference>